<reference evidence="1 2" key="1">
    <citation type="journal article" date="2019" name="Commun. Biol.">
        <title>The bagworm genome reveals a unique fibroin gene that provides high tensile strength.</title>
        <authorList>
            <person name="Kono N."/>
            <person name="Nakamura H."/>
            <person name="Ohtoshi R."/>
            <person name="Tomita M."/>
            <person name="Numata K."/>
            <person name="Arakawa K."/>
        </authorList>
    </citation>
    <scope>NUCLEOTIDE SEQUENCE [LARGE SCALE GENOMIC DNA]</scope>
</reference>
<evidence type="ECO:0000313" key="1">
    <source>
        <dbReference type="EMBL" id="GBO99731.1"/>
    </source>
</evidence>
<sequence length="109" mass="12297">MLKQIYNCRLILENGMTAVLDRRRIGDAEVTLFGKKSREAQQQESLGNSALITPTDYGHISIRKYRHFVTTTITDLPMRVVCAGTLASDRRHEKTAVRRSLPLAAPLMI</sequence>
<proteinExistence type="predicted"/>
<dbReference type="AlphaFoldDB" id="A0A4C1SCB5"/>
<evidence type="ECO:0000313" key="2">
    <source>
        <dbReference type="Proteomes" id="UP000299102"/>
    </source>
</evidence>
<name>A0A4C1SCB5_EUMVA</name>
<comment type="caution">
    <text evidence="1">The sequence shown here is derived from an EMBL/GenBank/DDBJ whole genome shotgun (WGS) entry which is preliminary data.</text>
</comment>
<protein>
    <submittedName>
        <fullName evidence="1">Uncharacterized protein</fullName>
    </submittedName>
</protein>
<dbReference type="EMBL" id="BGZK01000003">
    <property type="protein sequence ID" value="GBO99731.1"/>
    <property type="molecule type" value="Genomic_DNA"/>
</dbReference>
<accession>A0A4C1SCB5</accession>
<keyword evidence="2" id="KW-1185">Reference proteome</keyword>
<organism evidence="1 2">
    <name type="scientific">Eumeta variegata</name>
    <name type="common">Bagworm moth</name>
    <name type="synonym">Eumeta japonica</name>
    <dbReference type="NCBI Taxonomy" id="151549"/>
    <lineage>
        <taxon>Eukaryota</taxon>
        <taxon>Metazoa</taxon>
        <taxon>Ecdysozoa</taxon>
        <taxon>Arthropoda</taxon>
        <taxon>Hexapoda</taxon>
        <taxon>Insecta</taxon>
        <taxon>Pterygota</taxon>
        <taxon>Neoptera</taxon>
        <taxon>Endopterygota</taxon>
        <taxon>Lepidoptera</taxon>
        <taxon>Glossata</taxon>
        <taxon>Ditrysia</taxon>
        <taxon>Tineoidea</taxon>
        <taxon>Psychidae</taxon>
        <taxon>Oiketicinae</taxon>
        <taxon>Eumeta</taxon>
    </lineage>
</organism>
<dbReference type="Proteomes" id="UP000299102">
    <property type="component" value="Unassembled WGS sequence"/>
</dbReference>
<gene>
    <name evidence="1" type="ORF">EVAR_816_1</name>
</gene>